<dbReference type="AlphaFoldDB" id="J3MJ69"/>
<name>J3MJ69_ORYBR</name>
<dbReference type="Gramene" id="OB07G14510.1">
    <property type="protein sequence ID" value="OB07G14510.1"/>
    <property type="gene ID" value="OB07G14510"/>
</dbReference>
<accession>J3MJ69</accession>
<reference evidence="2" key="2">
    <citation type="submission" date="2013-04" db="UniProtKB">
        <authorList>
            <consortium name="EnsemblPlants"/>
        </authorList>
    </citation>
    <scope>IDENTIFICATION</scope>
</reference>
<evidence type="ECO:0000313" key="2">
    <source>
        <dbReference type="EnsemblPlants" id="OB07G14510.1"/>
    </source>
</evidence>
<evidence type="ECO:0000256" key="1">
    <source>
        <dbReference type="SAM" id="MobiDB-lite"/>
    </source>
</evidence>
<keyword evidence="3" id="KW-1185">Reference proteome</keyword>
<protein>
    <submittedName>
        <fullName evidence="2">Uncharacterized protein</fullName>
    </submittedName>
</protein>
<reference evidence="2" key="1">
    <citation type="journal article" date="2013" name="Nat. Commun.">
        <title>Whole-genome sequencing of Oryza brachyantha reveals mechanisms underlying Oryza genome evolution.</title>
        <authorList>
            <person name="Chen J."/>
            <person name="Huang Q."/>
            <person name="Gao D."/>
            <person name="Wang J."/>
            <person name="Lang Y."/>
            <person name="Liu T."/>
            <person name="Li B."/>
            <person name="Bai Z."/>
            <person name="Luis Goicoechea J."/>
            <person name="Liang C."/>
            <person name="Chen C."/>
            <person name="Zhang W."/>
            <person name="Sun S."/>
            <person name="Liao Y."/>
            <person name="Zhang X."/>
            <person name="Yang L."/>
            <person name="Song C."/>
            <person name="Wang M."/>
            <person name="Shi J."/>
            <person name="Liu G."/>
            <person name="Liu J."/>
            <person name="Zhou H."/>
            <person name="Zhou W."/>
            <person name="Yu Q."/>
            <person name="An N."/>
            <person name="Chen Y."/>
            <person name="Cai Q."/>
            <person name="Wang B."/>
            <person name="Liu B."/>
            <person name="Min J."/>
            <person name="Huang Y."/>
            <person name="Wu H."/>
            <person name="Li Z."/>
            <person name="Zhang Y."/>
            <person name="Yin Y."/>
            <person name="Song W."/>
            <person name="Jiang J."/>
            <person name="Jackson S.A."/>
            <person name="Wing R.A."/>
            <person name="Wang J."/>
            <person name="Chen M."/>
        </authorList>
    </citation>
    <scope>NUCLEOTIDE SEQUENCE [LARGE SCALE GENOMIC DNA]</scope>
    <source>
        <strain evidence="2">cv. IRGC 101232</strain>
    </source>
</reference>
<organism evidence="2">
    <name type="scientific">Oryza brachyantha</name>
    <name type="common">malo sina</name>
    <dbReference type="NCBI Taxonomy" id="4533"/>
    <lineage>
        <taxon>Eukaryota</taxon>
        <taxon>Viridiplantae</taxon>
        <taxon>Streptophyta</taxon>
        <taxon>Embryophyta</taxon>
        <taxon>Tracheophyta</taxon>
        <taxon>Spermatophyta</taxon>
        <taxon>Magnoliopsida</taxon>
        <taxon>Liliopsida</taxon>
        <taxon>Poales</taxon>
        <taxon>Poaceae</taxon>
        <taxon>BOP clade</taxon>
        <taxon>Oryzoideae</taxon>
        <taxon>Oryzeae</taxon>
        <taxon>Oryzinae</taxon>
        <taxon>Oryza</taxon>
    </lineage>
</organism>
<feature type="region of interest" description="Disordered" evidence="1">
    <location>
        <begin position="56"/>
        <end position="110"/>
    </location>
</feature>
<dbReference type="Proteomes" id="UP000006038">
    <property type="component" value="Chromosome 7"/>
</dbReference>
<proteinExistence type="predicted"/>
<sequence>MAALYSPDSRFRAKPSRDKPVLEILGGATPAFLPASRKTTPAADLWRPDSWFRAQPSRQIPVPEMLGRATTPFLPPPMKTTSSTAEELGGGGRGREEELDGNNMSSSACE</sequence>
<dbReference type="HOGENOM" id="CLU_2174894_0_0_1"/>
<evidence type="ECO:0000313" key="3">
    <source>
        <dbReference type="Proteomes" id="UP000006038"/>
    </source>
</evidence>
<dbReference type="EnsemblPlants" id="OB07G14510.1">
    <property type="protein sequence ID" value="OB07G14510.1"/>
    <property type="gene ID" value="OB07G14510"/>
</dbReference>